<organism evidence="1 2">
    <name type="scientific">Dentiscutata erythropus</name>
    <dbReference type="NCBI Taxonomy" id="1348616"/>
    <lineage>
        <taxon>Eukaryota</taxon>
        <taxon>Fungi</taxon>
        <taxon>Fungi incertae sedis</taxon>
        <taxon>Mucoromycota</taxon>
        <taxon>Glomeromycotina</taxon>
        <taxon>Glomeromycetes</taxon>
        <taxon>Diversisporales</taxon>
        <taxon>Gigasporaceae</taxon>
        <taxon>Dentiscutata</taxon>
    </lineage>
</organism>
<dbReference type="AlphaFoldDB" id="A0A9N9IGI0"/>
<keyword evidence="2" id="KW-1185">Reference proteome</keyword>
<evidence type="ECO:0000313" key="2">
    <source>
        <dbReference type="Proteomes" id="UP000789405"/>
    </source>
</evidence>
<protein>
    <submittedName>
        <fullName evidence="1">15179_t:CDS:1</fullName>
    </submittedName>
</protein>
<dbReference type="EMBL" id="CAJVPY010012747">
    <property type="protein sequence ID" value="CAG8736151.1"/>
    <property type="molecule type" value="Genomic_DNA"/>
</dbReference>
<feature type="non-terminal residue" evidence="1">
    <location>
        <position position="1"/>
    </location>
</feature>
<reference evidence="1" key="1">
    <citation type="submission" date="2021-06" db="EMBL/GenBank/DDBJ databases">
        <authorList>
            <person name="Kallberg Y."/>
            <person name="Tangrot J."/>
            <person name="Rosling A."/>
        </authorList>
    </citation>
    <scope>NUCLEOTIDE SEQUENCE</scope>
    <source>
        <strain evidence="1">MA453B</strain>
    </source>
</reference>
<proteinExistence type="predicted"/>
<gene>
    <name evidence="1" type="ORF">DERYTH_LOCUS15579</name>
</gene>
<accession>A0A9N9IGI0</accession>
<evidence type="ECO:0000313" key="1">
    <source>
        <dbReference type="EMBL" id="CAG8736151.1"/>
    </source>
</evidence>
<name>A0A9N9IGI0_9GLOM</name>
<dbReference type="Proteomes" id="UP000789405">
    <property type="component" value="Unassembled WGS sequence"/>
</dbReference>
<comment type="caution">
    <text evidence="1">The sequence shown here is derived from an EMBL/GenBank/DDBJ whole genome shotgun (WGS) entry which is preliminary data.</text>
</comment>
<sequence>MKFEDVRILWQQIENEMSIDNAEMEVACKFIRRSSRVIDMALTNVEEKMKGEYSTKRLENSISNNYNVKTKFSDMGYKEKISLEIISLNTNLSTVANKNEDNPAPAIMMTGGDVESLLPL</sequence>